<dbReference type="GO" id="GO:0030150">
    <property type="term" value="P:protein import into mitochondrial matrix"/>
    <property type="evidence" value="ECO:0007669"/>
    <property type="project" value="TreeGrafter"/>
</dbReference>
<dbReference type="Gene3D" id="2.30.22.10">
    <property type="entry name" value="Head domain of nucleotide exchange factor GrpE"/>
    <property type="match status" value="1"/>
</dbReference>
<dbReference type="Proteomes" id="UP000054783">
    <property type="component" value="Unassembled WGS sequence"/>
</dbReference>
<dbReference type="CDD" id="cd00446">
    <property type="entry name" value="GrpE"/>
    <property type="match status" value="1"/>
</dbReference>
<dbReference type="HAMAP" id="MF_01151">
    <property type="entry name" value="GrpE"/>
    <property type="match status" value="1"/>
</dbReference>
<dbReference type="Pfam" id="PF01025">
    <property type="entry name" value="GrpE"/>
    <property type="match status" value="1"/>
</dbReference>
<evidence type="ECO:0000256" key="2">
    <source>
        <dbReference type="ARBA" id="ARBA00009054"/>
    </source>
</evidence>
<organism evidence="7 8">
    <name type="scientific">Trichinella patagoniensis</name>
    <dbReference type="NCBI Taxonomy" id="990121"/>
    <lineage>
        <taxon>Eukaryota</taxon>
        <taxon>Metazoa</taxon>
        <taxon>Ecdysozoa</taxon>
        <taxon>Nematoda</taxon>
        <taxon>Enoplea</taxon>
        <taxon>Dorylaimia</taxon>
        <taxon>Trichinellida</taxon>
        <taxon>Trichinellidae</taxon>
        <taxon>Trichinella</taxon>
    </lineage>
</organism>
<dbReference type="OrthoDB" id="201635at2759"/>
<dbReference type="SUPFAM" id="SSF51064">
    <property type="entry name" value="Head domain of nucleotide exchange factor GrpE"/>
    <property type="match status" value="1"/>
</dbReference>
<keyword evidence="5" id="KW-0175">Coiled coil</keyword>
<dbReference type="GO" id="GO:0051087">
    <property type="term" value="F:protein-folding chaperone binding"/>
    <property type="evidence" value="ECO:0007669"/>
    <property type="project" value="InterPro"/>
</dbReference>
<dbReference type="PRINTS" id="PR00773">
    <property type="entry name" value="GRPEPROTEIN"/>
</dbReference>
<dbReference type="GO" id="GO:0000774">
    <property type="term" value="F:adenyl-nucleotide exchange factor activity"/>
    <property type="evidence" value="ECO:0007669"/>
    <property type="project" value="InterPro"/>
</dbReference>
<dbReference type="STRING" id="990121.A0A0V0ZYE9"/>
<comment type="similarity">
    <text evidence="2 4">Belongs to the GrpE family.</text>
</comment>
<reference evidence="7 8" key="1">
    <citation type="submission" date="2015-01" db="EMBL/GenBank/DDBJ databases">
        <title>Evolution of Trichinella species and genotypes.</title>
        <authorList>
            <person name="Korhonen P.K."/>
            <person name="Edoardo P."/>
            <person name="Giuseppe L.R."/>
            <person name="Gasser R.B."/>
        </authorList>
    </citation>
    <scope>NUCLEOTIDE SEQUENCE [LARGE SCALE GENOMIC DNA]</scope>
    <source>
        <strain evidence="7">ISS2496</strain>
    </source>
</reference>
<evidence type="ECO:0000256" key="1">
    <source>
        <dbReference type="ARBA" id="ARBA00004305"/>
    </source>
</evidence>
<dbReference type="GO" id="GO:0001405">
    <property type="term" value="C:PAM complex, Tim23 associated import motor"/>
    <property type="evidence" value="ECO:0007669"/>
    <property type="project" value="TreeGrafter"/>
</dbReference>
<dbReference type="SUPFAM" id="SSF58014">
    <property type="entry name" value="Coiled-coil domain of nucleotide exchange factor GrpE"/>
    <property type="match status" value="1"/>
</dbReference>
<dbReference type="GO" id="GO:0051082">
    <property type="term" value="F:unfolded protein binding"/>
    <property type="evidence" value="ECO:0007669"/>
    <property type="project" value="TreeGrafter"/>
</dbReference>
<dbReference type="Gene3D" id="3.90.20.20">
    <property type="match status" value="1"/>
</dbReference>
<dbReference type="EMBL" id="JYDQ01000063">
    <property type="protein sequence ID" value="KRY17348.1"/>
    <property type="molecule type" value="Genomic_DNA"/>
</dbReference>
<dbReference type="PANTHER" id="PTHR21237:SF23">
    <property type="entry name" value="GRPE PROTEIN HOMOLOG, MITOCHONDRIAL"/>
    <property type="match status" value="1"/>
</dbReference>
<evidence type="ECO:0000256" key="5">
    <source>
        <dbReference type="SAM" id="Coils"/>
    </source>
</evidence>
<evidence type="ECO:0000313" key="7">
    <source>
        <dbReference type="EMBL" id="KRY17348.1"/>
    </source>
</evidence>
<feature type="region of interest" description="Disordered" evidence="6">
    <location>
        <begin position="60"/>
        <end position="79"/>
    </location>
</feature>
<dbReference type="GO" id="GO:0042803">
    <property type="term" value="F:protein homodimerization activity"/>
    <property type="evidence" value="ECO:0007669"/>
    <property type="project" value="InterPro"/>
</dbReference>
<dbReference type="AlphaFoldDB" id="A0A0V0ZYE9"/>
<dbReference type="GO" id="GO:0006457">
    <property type="term" value="P:protein folding"/>
    <property type="evidence" value="ECO:0007669"/>
    <property type="project" value="InterPro"/>
</dbReference>
<feature type="non-terminal residue" evidence="7">
    <location>
        <position position="1"/>
    </location>
</feature>
<keyword evidence="3" id="KW-0143">Chaperone</keyword>
<accession>A0A0V0ZYE9</accession>
<dbReference type="InterPro" id="IPR000740">
    <property type="entry name" value="GrpE"/>
</dbReference>
<keyword evidence="8" id="KW-1185">Reference proteome</keyword>
<protein>
    <submittedName>
        <fullName evidence="7">GrpE-like protein, mitochondrial</fullName>
    </submittedName>
</protein>
<feature type="coiled-coil region" evidence="5">
    <location>
        <begin position="88"/>
        <end position="139"/>
    </location>
</feature>
<feature type="non-terminal residue" evidence="7">
    <location>
        <position position="259"/>
    </location>
</feature>
<evidence type="ECO:0000256" key="3">
    <source>
        <dbReference type="ARBA" id="ARBA00023186"/>
    </source>
</evidence>
<proteinExistence type="inferred from homology"/>
<comment type="subcellular location">
    <subcellularLocation>
        <location evidence="1">Mitochondrion matrix</location>
    </subcellularLocation>
</comment>
<sequence length="259" mass="29103">LIYRNKMSCSRLMITCNVFQKVVRYGSNFCPSCTKRPFLSAPVYSARTLKYYSAQSHEETTVADKSEKDGDGPQTCNADSDKEAAAASAALNDKNVQLEKKIKELEACIMLTVDLYDKYKRSLAENENLRARMVRQLEEVKLFSLQAFCKDLLEIADILHLAADSVSEEVLKNSQPELKNLHDGVLLTNTQLLKIFQKYGVTPVNPINEKFNPNFHEAVFEVPDPVKEPGTVAVVQKIGYMLHQRCLRAAQVGVVKAQL</sequence>
<dbReference type="InterPro" id="IPR009012">
    <property type="entry name" value="GrpE_head"/>
</dbReference>
<dbReference type="PANTHER" id="PTHR21237">
    <property type="entry name" value="GRPE PROTEIN"/>
    <property type="match status" value="1"/>
</dbReference>
<name>A0A0V0ZYE9_9BILA</name>
<evidence type="ECO:0000256" key="4">
    <source>
        <dbReference type="RuleBase" id="RU004478"/>
    </source>
</evidence>
<feature type="compositionally biased region" description="Basic and acidic residues" evidence="6">
    <location>
        <begin position="60"/>
        <end position="71"/>
    </location>
</feature>
<gene>
    <name evidence="7" type="primary">Roe1</name>
    <name evidence="7" type="ORF">T12_5493</name>
</gene>
<evidence type="ECO:0000256" key="6">
    <source>
        <dbReference type="SAM" id="MobiDB-lite"/>
    </source>
</evidence>
<dbReference type="InterPro" id="IPR013805">
    <property type="entry name" value="GrpE_CC"/>
</dbReference>
<evidence type="ECO:0000313" key="8">
    <source>
        <dbReference type="Proteomes" id="UP000054783"/>
    </source>
</evidence>
<comment type="caution">
    <text evidence="7">The sequence shown here is derived from an EMBL/GenBank/DDBJ whole genome shotgun (WGS) entry which is preliminary data.</text>
</comment>
<dbReference type="FunFam" id="2.30.22.10:FF:000002">
    <property type="entry name" value="GrpE protein homolog"/>
    <property type="match status" value="1"/>
</dbReference>